<sequence>MNLKNLQQELFERKMNIMEYFGVAFDAFKILLKENKFLMFFSFLITFFTVTLVVVVQILKIVLEIGGWEQDVAAGLMIMSIILLLFNMISSFFKGYFFRKVAFKMENNKSNLKLSELFIKVVITLGICLVLGLVFFFVDDKVAGMLNFLLIVVYVWALLYIEGYYVRSFGLKESIEYSMELSKGNRTRVIVPMVLTVIVIILEVILLMFLLKDESEMITVMSILSFLVFLSITAIIIVYMEILNIVIFLNVENDYLKNKGEYSKFNLKNRQKNDNVLDDEFKSETENKDDNLE</sequence>
<keyword evidence="3" id="KW-1185">Reference proteome</keyword>
<keyword evidence="1" id="KW-1133">Transmembrane helix</keyword>
<feature type="transmembrane region" description="Helical" evidence="1">
    <location>
        <begin position="117"/>
        <end position="138"/>
    </location>
</feature>
<evidence type="ECO:0000256" key="1">
    <source>
        <dbReference type="SAM" id="Phobius"/>
    </source>
</evidence>
<evidence type="ECO:0000313" key="2">
    <source>
        <dbReference type="EMBL" id="BBM45161.1"/>
    </source>
</evidence>
<dbReference type="Proteomes" id="UP000422644">
    <property type="component" value="Chromosome"/>
</dbReference>
<keyword evidence="1" id="KW-0472">Membrane</keyword>
<evidence type="ECO:0000313" key="3">
    <source>
        <dbReference type="Proteomes" id="UP000422644"/>
    </source>
</evidence>
<name>A0A510K349_9FUSO</name>
<dbReference type="RefSeq" id="WP_026748955.1">
    <property type="nucleotide sequence ID" value="NZ_AP019831.1"/>
</dbReference>
<feature type="transmembrane region" description="Helical" evidence="1">
    <location>
        <begin position="144"/>
        <end position="166"/>
    </location>
</feature>
<accession>A0A510K349</accession>
<feature type="transmembrane region" description="Helical" evidence="1">
    <location>
        <begin position="223"/>
        <end position="249"/>
    </location>
</feature>
<proteinExistence type="predicted"/>
<gene>
    <name evidence="2" type="ORF">JMUB3870_1279</name>
</gene>
<feature type="transmembrane region" description="Helical" evidence="1">
    <location>
        <begin position="187"/>
        <end position="211"/>
    </location>
</feature>
<protein>
    <recommendedName>
        <fullName evidence="4">Beta-carotene 15,15'-monooxygenase</fullName>
    </recommendedName>
</protein>
<dbReference type="AlphaFoldDB" id="A0A510K349"/>
<evidence type="ECO:0008006" key="4">
    <source>
        <dbReference type="Google" id="ProtNLM"/>
    </source>
</evidence>
<feature type="transmembrane region" description="Helical" evidence="1">
    <location>
        <begin position="37"/>
        <end position="62"/>
    </location>
</feature>
<dbReference type="EMBL" id="AP019831">
    <property type="protein sequence ID" value="BBM45161.1"/>
    <property type="molecule type" value="Genomic_DNA"/>
</dbReference>
<dbReference type="OrthoDB" id="82482at2"/>
<keyword evidence="1" id="KW-0812">Transmembrane</keyword>
<feature type="transmembrane region" description="Helical" evidence="1">
    <location>
        <begin position="74"/>
        <end position="97"/>
    </location>
</feature>
<organism evidence="2 3">
    <name type="scientific">Leptotrichia trevisanii</name>
    <dbReference type="NCBI Taxonomy" id="109328"/>
    <lineage>
        <taxon>Bacteria</taxon>
        <taxon>Fusobacteriati</taxon>
        <taxon>Fusobacteriota</taxon>
        <taxon>Fusobacteriia</taxon>
        <taxon>Fusobacteriales</taxon>
        <taxon>Leptotrichiaceae</taxon>
        <taxon>Leptotrichia</taxon>
    </lineage>
</organism>
<reference evidence="2 3" key="1">
    <citation type="submission" date="2019-07" db="EMBL/GenBank/DDBJ databases">
        <title>Complete Genome Sequence of Leptotrichia trevisanii Strain JMUB3870.</title>
        <authorList>
            <person name="Watanabe S."/>
            <person name="Cui L."/>
        </authorList>
    </citation>
    <scope>NUCLEOTIDE SEQUENCE [LARGE SCALE GENOMIC DNA]</scope>
    <source>
        <strain evidence="2 3">JMUB3870</strain>
    </source>
</reference>